<feature type="transmembrane region" description="Helical" evidence="1">
    <location>
        <begin position="354"/>
        <end position="371"/>
    </location>
</feature>
<feature type="transmembrane region" description="Helical" evidence="1">
    <location>
        <begin position="102"/>
        <end position="122"/>
    </location>
</feature>
<dbReference type="Proteomes" id="UP001596378">
    <property type="component" value="Unassembled WGS sequence"/>
</dbReference>
<evidence type="ECO:0000313" key="3">
    <source>
        <dbReference type="Proteomes" id="UP001596378"/>
    </source>
</evidence>
<feature type="transmembrane region" description="Helical" evidence="1">
    <location>
        <begin position="28"/>
        <end position="51"/>
    </location>
</feature>
<dbReference type="RefSeq" id="WP_378107650.1">
    <property type="nucleotide sequence ID" value="NZ_JBHSUP010000026.1"/>
</dbReference>
<feature type="transmembrane region" description="Helical" evidence="1">
    <location>
        <begin position="247"/>
        <end position="272"/>
    </location>
</feature>
<accession>A0ABW2F3N9</accession>
<feature type="transmembrane region" description="Helical" evidence="1">
    <location>
        <begin position="205"/>
        <end position="226"/>
    </location>
</feature>
<proteinExistence type="predicted"/>
<sequence>MTIMDRPLFLLRQTCSILVRDRRSFRSMWAVSAYVIGAVLFFGAVMSYTPLGRITFTWFYGVTESRLAATLDAYRILMFACIFSGIRCLYHGIIISHMRTKWMTIGMAIRLVGMYALSQWYIQTGRVDSGEVGAIIFLVGMFIECLVCFLEGNRLAGKLPPVNAERPPVTQSDIFKFYRPILYSSFIALFIGPIINAYLGRTVDVELAIASYAIASSLMLLVTSFFSYTHQIVLNFYRVDRTVVNKFVWILSVAPTLLVAVICYTDVGVWFMANVMGVEQNLMSASLQALRVFMIFTLVFPWLDYVNGLVMLNRKTKIMVWSQGSNVLITFLILISCIAFAPRLNGTMGSLAQSFGYVAEFGVVMAILRFARNKK</sequence>
<comment type="caution">
    <text evidence="2">The sequence shown here is derived from an EMBL/GenBank/DDBJ whole genome shotgun (WGS) entry which is preliminary data.</text>
</comment>
<keyword evidence="1" id="KW-1133">Transmembrane helix</keyword>
<reference evidence="3" key="1">
    <citation type="journal article" date="2019" name="Int. J. Syst. Evol. Microbiol.">
        <title>The Global Catalogue of Microorganisms (GCM) 10K type strain sequencing project: providing services to taxonomists for standard genome sequencing and annotation.</title>
        <authorList>
            <consortium name="The Broad Institute Genomics Platform"/>
            <consortium name="The Broad Institute Genome Sequencing Center for Infectious Disease"/>
            <person name="Wu L."/>
            <person name="Ma J."/>
        </authorList>
    </citation>
    <scope>NUCLEOTIDE SEQUENCE [LARGE SCALE GENOMIC DNA]</scope>
    <source>
        <strain evidence="3">KCTC 12907</strain>
    </source>
</reference>
<feature type="transmembrane region" description="Helical" evidence="1">
    <location>
        <begin position="134"/>
        <end position="150"/>
    </location>
</feature>
<protein>
    <submittedName>
        <fullName evidence="2">Multi antimicrobial extrusion protein MatE</fullName>
    </submittedName>
</protein>
<gene>
    <name evidence="2" type="ORF">ACFQMJ_04555</name>
</gene>
<evidence type="ECO:0000256" key="1">
    <source>
        <dbReference type="SAM" id="Phobius"/>
    </source>
</evidence>
<keyword evidence="3" id="KW-1185">Reference proteome</keyword>
<feature type="transmembrane region" description="Helical" evidence="1">
    <location>
        <begin position="292"/>
        <end position="312"/>
    </location>
</feature>
<name>A0ABW2F3N9_9BACL</name>
<organism evidence="2 3">
    <name type="scientific">Cohnella cellulosilytica</name>
    <dbReference type="NCBI Taxonomy" id="986710"/>
    <lineage>
        <taxon>Bacteria</taxon>
        <taxon>Bacillati</taxon>
        <taxon>Bacillota</taxon>
        <taxon>Bacilli</taxon>
        <taxon>Bacillales</taxon>
        <taxon>Paenibacillaceae</taxon>
        <taxon>Cohnella</taxon>
    </lineage>
</organism>
<evidence type="ECO:0000313" key="2">
    <source>
        <dbReference type="EMBL" id="MFC7147802.1"/>
    </source>
</evidence>
<feature type="transmembrane region" description="Helical" evidence="1">
    <location>
        <begin position="71"/>
        <end position="90"/>
    </location>
</feature>
<dbReference type="EMBL" id="JBHTAI010000002">
    <property type="protein sequence ID" value="MFC7147802.1"/>
    <property type="molecule type" value="Genomic_DNA"/>
</dbReference>
<keyword evidence="1" id="KW-0472">Membrane</keyword>
<keyword evidence="1" id="KW-0812">Transmembrane</keyword>
<feature type="transmembrane region" description="Helical" evidence="1">
    <location>
        <begin position="324"/>
        <end position="342"/>
    </location>
</feature>
<feature type="transmembrane region" description="Helical" evidence="1">
    <location>
        <begin position="181"/>
        <end position="199"/>
    </location>
</feature>